<evidence type="ECO:0000313" key="3">
    <source>
        <dbReference type="Proteomes" id="UP000838748"/>
    </source>
</evidence>
<feature type="region of interest" description="Disordered" evidence="1">
    <location>
        <begin position="411"/>
        <end position="453"/>
    </location>
</feature>
<sequence length="453" mass="51269">MARAKVNYKEHQQAFNALLMDEPGLRLVDYCERAGLKYASVRRYLKKPTKAEILAMQKQQSSENKPSKATHDWVEVVSKFLALATKNPSLTMAAYAKEIGVKPASFRRNVGEMRKRGDFRSLFDRYDRQMEEYSRITSTKKSKRSAKTTANNSRGSAHTIAHQEEMCTNRGTQTAHSAQFDAIDDPISVPNRVHGGYCALANIDEEIFDAVSKVDPLSVTHELLLARAQLLTMTKTINGRVNELNRLKREGIESVNDGGEDNEPIDKVIYRYLFGFNQRFRELEVSITNMASLENKRRFDARKQKVAELMLPGLLPAAEAKLVTELLQQRAKNNWDAVTTATHIEKLGAKVPAMLIHEAKHELATAEPEVEDDGMTLEELDQISLEYRQNQQSILDEWKPNRIAELQKLAEEQEARENGESLEGKGYDSLDDGSKKTKAFDDFDSLDNLEVMG</sequence>
<reference evidence="2" key="1">
    <citation type="submission" date="2021-11" db="EMBL/GenBank/DDBJ databases">
        <authorList>
            <person name="Rodrigo-Torres L."/>
            <person name="Arahal R. D."/>
            <person name="Lucena T."/>
        </authorList>
    </citation>
    <scope>NUCLEOTIDE SEQUENCE</scope>
    <source>
        <strain evidence="2">CECT 7928</strain>
    </source>
</reference>
<comment type="caution">
    <text evidence="2">The sequence shown here is derived from an EMBL/GenBank/DDBJ whole genome shotgun (WGS) entry which is preliminary data.</text>
</comment>
<dbReference type="RefSeq" id="WP_237364047.1">
    <property type="nucleotide sequence ID" value="NZ_CAKLDM010000004.1"/>
</dbReference>
<gene>
    <name evidence="2" type="ORF">VMF7928_04435</name>
</gene>
<feature type="compositionally biased region" description="Basic and acidic residues" evidence="1">
    <location>
        <begin position="411"/>
        <end position="441"/>
    </location>
</feature>
<accession>A0ABN8EAL8</accession>
<proteinExistence type="predicted"/>
<dbReference type="EMBL" id="CAKLDM010000004">
    <property type="protein sequence ID" value="CAH0543167.1"/>
    <property type="molecule type" value="Genomic_DNA"/>
</dbReference>
<keyword evidence="3" id="KW-1185">Reference proteome</keyword>
<dbReference type="Proteomes" id="UP000838748">
    <property type="component" value="Unassembled WGS sequence"/>
</dbReference>
<name>A0ABN8EAL8_9VIBR</name>
<evidence type="ECO:0000313" key="2">
    <source>
        <dbReference type="EMBL" id="CAH0543167.1"/>
    </source>
</evidence>
<organism evidence="2 3">
    <name type="scientific">Vibrio marisflavi CECT 7928</name>
    <dbReference type="NCBI Taxonomy" id="634439"/>
    <lineage>
        <taxon>Bacteria</taxon>
        <taxon>Pseudomonadati</taxon>
        <taxon>Pseudomonadota</taxon>
        <taxon>Gammaproteobacteria</taxon>
        <taxon>Vibrionales</taxon>
        <taxon>Vibrionaceae</taxon>
        <taxon>Vibrio</taxon>
    </lineage>
</organism>
<protein>
    <submittedName>
        <fullName evidence="2">Uncharacterized protein</fullName>
    </submittedName>
</protein>
<evidence type="ECO:0000256" key="1">
    <source>
        <dbReference type="SAM" id="MobiDB-lite"/>
    </source>
</evidence>
<feature type="region of interest" description="Disordered" evidence="1">
    <location>
        <begin position="133"/>
        <end position="159"/>
    </location>
</feature>